<reference evidence="1" key="1">
    <citation type="submission" date="2022-09" db="EMBL/GenBank/DDBJ databases">
        <title>Tahibacter sp. nov., isolated from a fresh water.</title>
        <authorList>
            <person name="Baek J.H."/>
            <person name="Lee J.K."/>
            <person name="Kim J.M."/>
            <person name="Jeon C.O."/>
        </authorList>
    </citation>
    <scope>NUCLEOTIDE SEQUENCE</scope>
    <source>
        <strain evidence="1">W38</strain>
    </source>
</reference>
<evidence type="ECO:0000313" key="2">
    <source>
        <dbReference type="Proteomes" id="UP001064632"/>
    </source>
</evidence>
<gene>
    <name evidence="1" type="ORF">N4264_15490</name>
</gene>
<dbReference type="RefSeq" id="WP_261693135.1">
    <property type="nucleotide sequence ID" value="NZ_CP104694.1"/>
</dbReference>
<name>A0ABY6B9E0_9GAMM</name>
<evidence type="ECO:0000313" key="1">
    <source>
        <dbReference type="EMBL" id="UXI66151.1"/>
    </source>
</evidence>
<protein>
    <submittedName>
        <fullName evidence="1">Uncharacterized protein</fullName>
    </submittedName>
</protein>
<organism evidence="1 2">
    <name type="scientific">Tahibacter amnicola</name>
    <dbReference type="NCBI Taxonomy" id="2976241"/>
    <lineage>
        <taxon>Bacteria</taxon>
        <taxon>Pseudomonadati</taxon>
        <taxon>Pseudomonadota</taxon>
        <taxon>Gammaproteobacteria</taxon>
        <taxon>Lysobacterales</taxon>
        <taxon>Rhodanobacteraceae</taxon>
        <taxon>Tahibacter</taxon>
    </lineage>
</organism>
<proteinExistence type="predicted"/>
<sequence>MLEQNPQIVPPSLDEPELRADLVAIDTLRTILVRLSRLAERADDSDYALGSDVCPRRWKATAC</sequence>
<dbReference type="EMBL" id="CP104694">
    <property type="protein sequence ID" value="UXI66151.1"/>
    <property type="molecule type" value="Genomic_DNA"/>
</dbReference>
<keyword evidence="2" id="KW-1185">Reference proteome</keyword>
<dbReference type="Proteomes" id="UP001064632">
    <property type="component" value="Chromosome"/>
</dbReference>
<accession>A0ABY6B9E0</accession>